<gene>
    <name evidence="1" type="ORF">H0A36_05745</name>
</gene>
<reference evidence="1 2" key="1">
    <citation type="submission" date="2020-07" db="EMBL/GenBank/DDBJ databases">
        <title>Endozoicomonas sp. nov., isolated from sediment.</title>
        <authorList>
            <person name="Gu T."/>
        </authorList>
    </citation>
    <scope>NUCLEOTIDE SEQUENCE [LARGE SCALE GENOMIC DNA]</scope>
    <source>
        <strain evidence="1 2">SM1973</strain>
    </source>
</reference>
<accession>A0A853IDK1</accession>
<organism evidence="1 2">
    <name type="scientific">Spartinivicinus marinus</name>
    <dbReference type="NCBI Taxonomy" id="2994442"/>
    <lineage>
        <taxon>Bacteria</taxon>
        <taxon>Pseudomonadati</taxon>
        <taxon>Pseudomonadota</taxon>
        <taxon>Gammaproteobacteria</taxon>
        <taxon>Oceanospirillales</taxon>
        <taxon>Zooshikellaceae</taxon>
        <taxon>Spartinivicinus</taxon>
    </lineage>
</organism>
<evidence type="ECO:0000313" key="2">
    <source>
        <dbReference type="Proteomes" id="UP000569732"/>
    </source>
</evidence>
<sequence>MKINCTSCGHSIDLGINYDDYQGPIKCWVCSAMLEVKAESGQVKSVIPWSRVSEPKQYEEPLSPSSTKRLIQ</sequence>
<protein>
    <submittedName>
        <fullName evidence="1">Uncharacterized protein</fullName>
    </submittedName>
</protein>
<keyword evidence="2" id="KW-1185">Reference proteome</keyword>
<dbReference type="Proteomes" id="UP000569732">
    <property type="component" value="Unassembled WGS sequence"/>
</dbReference>
<name>A0A853IDK1_9GAMM</name>
<comment type="caution">
    <text evidence="1">The sequence shown here is derived from an EMBL/GenBank/DDBJ whole genome shotgun (WGS) entry which is preliminary data.</text>
</comment>
<dbReference type="EMBL" id="JACCKB010000005">
    <property type="protein sequence ID" value="NYZ65506.1"/>
    <property type="molecule type" value="Genomic_DNA"/>
</dbReference>
<evidence type="ECO:0000313" key="1">
    <source>
        <dbReference type="EMBL" id="NYZ65506.1"/>
    </source>
</evidence>
<dbReference type="AlphaFoldDB" id="A0A853IDK1"/>
<proteinExistence type="predicted"/>
<dbReference type="RefSeq" id="WP_180567534.1">
    <property type="nucleotide sequence ID" value="NZ_JACCKB010000005.1"/>
</dbReference>